<comment type="caution">
    <text evidence="1">The sequence shown here is derived from an EMBL/GenBank/DDBJ whole genome shotgun (WGS) entry which is preliminary data.</text>
</comment>
<name>A0A8G2BUZ4_9BACT</name>
<dbReference type="EMBL" id="FNVS01000004">
    <property type="protein sequence ID" value="SEF65240.1"/>
    <property type="molecule type" value="Genomic_DNA"/>
</dbReference>
<evidence type="ECO:0000313" key="1">
    <source>
        <dbReference type="EMBL" id="SEF65240.1"/>
    </source>
</evidence>
<dbReference type="RefSeq" id="WP_103982692.1">
    <property type="nucleotide sequence ID" value="NZ_FNVS01000004.1"/>
</dbReference>
<keyword evidence="2" id="KW-1185">Reference proteome</keyword>
<evidence type="ECO:0000313" key="2">
    <source>
        <dbReference type="Proteomes" id="UP000236725"/>
    </source>
</evidence>
<organism evidence="1 2">
    <name type="scientific">Parabacteroides chinchillae</name>
    <dbReference type="NCBI Taxonomy" id="871327"/>
    <lineage>
        <taxon>Bacteria</taxon>
        <taxon>Pseudomonadati</taxon>
        <taxon>Bacteroidota</taxon>
        <taxon>Bacteroidia</taxon>
        <taxon>Bacteroidales</taxon>
        <taxon>Tannerellaceae</taxon>
        <taxon>Parabacteroides</taxon>
    </lineage>
</organism>
<protein>
    <submittedName>
        <fullName evidence="1">Uncharacterized protein</fullName>
    </submittedName>
</protein>
<reference evidence="1 2" key="1">
    <citation type="submission" date="2016-10" db="EMBL/GenBank/DDBJ databases">
        <authorList>
            <person name="Varghese N."/>
            <person name="Submissions S."/>
        </authorList>
    </citation>
    <scope>NUCLEOTIDE SEQUENCE [LARGE SCALE GENOMIC DNA]</scope>
    <source>
        <strain evidence="1 2">DSM 29073</strain>
    </source>
</reference>
<accession>A0A8G2BUZ4</accession>
<gene>
    <name evidence="1" type="ORF">SAMN05444001_10448</name>
</gene>
<dbReference type="Proteomes" id="UP000236725">
    <property type="component" value="Unassembled WGS sequence"/>
</dbReference>
<sequence length="317" mass="36747">MATKKNKRVEVLSPQIKCFGGDITFEQILNVVNGEKFQNEFKDHEIKLMPTTLSNCLVGIVMTGQNKDLPPKRNNQTGEFSQLNLDVNREKLSFGNIFLYDVRINVLFYELNINGCYLDKLAENIQTYWNSRYDDKIELSFLPVSRKGEYQRLMKMGYYKEFYVELTNPTEILQDYKDSTSSLFSMAKSYISKGMKNKSDVFVLKFATFGKQVNKIGLSAKAVLELAKSFGFLLAGEQRKNVKKLQVKGYFADPNEPQTLQPINLVSDVFTIYIKLTVQTLPSNLQEIERKEEIEKLYQKHLPELNYIFNRESNENH</sequence>
<dbReference type="AlphaFoldDB" id="A0A8G2BUZ4"/>
<proteinExistence type="predicted"/>